<dbReference type="AlphaFoldDB" id="A0A1G2C598"/>
<feature type="region of interest" description="Disordered" evidence="1">
    <location>
        <begin position="37"/>
        <end position="64"/>
    </location>
</feature>
<evidence type="ECO:0000313" key="3">
    <source>
        <dbReference type="EMBL" id="OGY96592.1"/>
    </source>
</evidence>
<evidence type="ECO:0000313" key="4">
    <source>
        <dbReference type="Proteomes" id="UP000176648"/>
    </source>
</evidence>
<feature type="transmembrane region" description="Helical" evidence="2">
    <location>
        <begin position="17"/>
        <end position="34"/>
    </location>
</feature>
<dbReference type="EMBL" id="MHKU01000027">
    <property type="protein sequence ID" value="OGY96592.1"/>
    <property type="molecule type" value="Genomic_DNA"/>
</dbReference>
<comment type="caution">
    <text evidence="3">The sequence shown here is derived from an EMBL/GenBank/DDBJ whole genome shotgun (WGS) entry which is preliminary data.</text>
</comment>
<keyword evidence="2" id="KW-0472">Membrane</keyword>
<sequence length="110" mass="11334">MKKVDYKREKVMNKGKIIAILVVVVILVVGFALYKKGVAPTDGIPGTPGDTNGTGAIEGPAPTGSIDDAAAAILLDLQSDELNADISASSVAENDTALNEFGQSLDASQF</sequence>
<keyword evidence="2" id="KW-1133">Transmembrane helix</keyword>
<dbReference type="STRING" id="1798644.A2122_02650"/>
<reference evidence="3 4" key="1">
    <citation type="journal article" date="2016" name="Nat. Commun.">
        <title>Thousands of microbial genomes shed light on interconnected biogeochemical processes in an aquifer system.</title>
        <authorList>
            <person name="Anantharaman K."/>
            <person name="Brown C.T."/>
            <person name="Hug L.A."/>
            <person name="Sharon I."/>
            <person name="Castelle C.J."/>
            <person name="Probst A.J."/>
            <person name="Thomas B.C."/>
            <person name="Singh A."/>
            <person name="Wilkins M.J."/>
            <person name="Karaoz U."/>
            <person name="Brodie E.L."/>
            <person name="Williams K.H."/>
            <person name="Hubbard S.S."/>
            <person name="Banfield J.F."/>
        </authorList>
    </citation>
    <scope>NUCLEOTIDE SEQUENCE [LARGE SCALE GENOMIC DNA]</scope>
</reference>
<name>A0A1G2C598_9BACT</name>
<gene>
    <name evidence="3" type="ORF">A2122_02650</name>
</gene>
<proteinExistence type="predicted"/>
<evidence type="ECO:0000256" key="1">
    <source>
        <dbReference type="SAM" id="MobiDB-lite"/>
    </source>
</evidence>
<protein>
    <submittedName>
        <fullName evidence="3">Uncharacterized protein</fullName>
    </submittedName>
</protein>
<dbReference type="Proteomes" id="UP000176648">
    <property type="component" value="Unassembled WGS sequence"/>
</dbReference>
<accession>A0A1G2C598</accession>
<evidence type="ECO:0000256" key="2">
    <source>
        <dbReference type="SAM" id="Phobius"/>
    </source>
</evidence>
<keyword evidence="2" id="KW-0812">Transmembrane</keyword>
<organism evidence="3 4">
    <name type="scientific">Candidatus Liptonbacteria bacterium GWB1_49_6</name>
    <dbReference type="NCBI Taxonomy" id="1798644"/>
    <lineage>
        <taxon>Bacteria</taxon>
        <taxon>Candidatus Liptoniibacteriota</taxon>
    </lineage>
</organism>